<dbReference type="EMBL" id="JAWDGP010001166">
    <property type="protein sequence ID" value="KAK3793916.1"/>
    <property type="molecule type" value="Genomic_DNA"/>
</dbReference>
<dbReference type="AlphaFoldDB" id="A0AAE1AV18"/>
<reference evidence="1" key="1">
    <citation type="journal article" date="2023" name="G3 (Bethesda)">
        <title>A reference genome for the long-term kleptoplast-retaining sea slug Elysia crispata morphotype clarki.</title>
        <authorList>
            <person name="Eastman K.E."/>
            <person name="Pendleton A.L."/>
            <person name="Shaikh M.A."/>
            <person name="Suttiyut T."/>
            <person name="Ogas R."/>
            <person name="Tomko P."/>
            <person name="Gavelis G."/>
            <person name="Widhalm J.R."/>
            <person name="Wisecaver J.H."/>
        </authorList>
    </citation>
    <scope>NUCLEOTIDE SEQUENCE</scope>
    <source>
        <strain evidence="1">ECLA1</strain>
    </source>
</reference>
<sequence>MDSNGALRTGRAEMCCAHSCVIVPSLAEAVSSADGRDFGSSEDGAVSSVELRSKSAWDHQQQGLDVTGSLYKT</sequence>
<dbReference type="Proteomes" id="UP001283361">
    <property type="component" value="Unassembled WGS sequence"/>
</dbReference>
<evidence type="ECO:0000313" key="1">
    <source>
        <dbReference type="EMBL" id="KAK3793916.1"/>
    </source>
</evidence>
<comment type="caution">
    <text evidence="1">The sequence shown here is derived from an EMBL/GenBank/DDBJ whole genome shotgun (WGS) entry which is preliminary data.</text>
</comment>
<accession>A0AAE1AV18</accession>
<keyword evidence="2" id="KW-1185">Reference proteome</keyword>
<organism evidence="1 2">
    <name type="scientific">Elysia crispata</name>
    <name type="common">lettuce slug</name>
    <dbReference type="NCBI Taxonomy" id="231223"/>
    <lineage>
        <taxon>Eukaryota</taxon>
        <taxon>Metazoa</taxon>
        <taxon>Spiralia</taxon>
        <taxon>Lophotrochozoa</taxon>
        <taxon>Mollusca</taxon>
        <taxon>Gastropoda</taxon>
        <taxon>Heterobranchia</taxon>
        <taxon>Euthyneura</taxon>
        <taxon>Panpulmonata</taxon>
        <taxon>Sacoglossa</taxon>
        <taxon>Placobranchoidea</taxon>
        <taxon>Plakobranchidae</taxon>
        <taxon>Elysia</taxon>
    </lineage>
</organism>
<proteinExistence type="predicted"/>
<gene>
    <name evidence="1" type="ORF">RRG08_033492</name>
</gene>
<evidence type="ECO:0000313" key="2">
    <source>
        <dbReference type="Proteomes" id="UP001283361"/>
    </source>
</evidence>
<protein>
    <submittedName>
        <fullName evidence="1">Uncharacterized protein</fullName>
    </submittedName>
</protein>
<name>A0AAE1AV18_9GAST</name>